<accession>B1YA83</accession>
<evidence type="ECO:0000313" key="2">
    <source>
        <dbReference type="EMBL" id="ACB39057.1"/>
    </source>
</evidence>
<dbReference type="HOGENOM" id="CLU_625029_0_0_2"/>
<protein>
    <recommendedName>
        <fullName evidence="1">Peptidase M28 domain-containing protein</fullName>
    </recommendedName>
</protein>
<dbReference type="Gene3D" id="3.50.30.30">
    <property type="match status" value="1"/>
</dbReference>
<dbReference type="SUPFAM" id="SSF53187">
    <property type="entry name" value="Zn-dependent exopeptidases"/>
    <property type="match status" value="1"/>
</dbReference>
<dbReference type="KEGG" id="tne:Tneu_0099"/>
<dbReference type="InterPro" id="IPR007484">
    <property type="entry name" value="Peptidase_M28"/>
</dbReference>
<proteinExistence type="predicted"/>
<name>B1YA83_PYRNV</name>
<reference evidence="2" key="1">
    <citation type="submission" date="2008-03" db="EMBL/GenBank/DDBJ databases">
        <title>Complete sequence of Thermoproteus neutrophilus V24Sta.</title>
        <authorList>
            <consortium name="US DOE Joint Genome Institute"/>
            <person name="Copeland A."/>
            <person name="Lucas S."/>
            <person name="Lapidus A."/>
            <person name="Glavina del Rio T."/>
            <person name="Dalin E."/>
            <person name="Tice H."/>
            <person name="Bruce D."/>
            <person name="Goodwin L."/>
            <person name="Pitluck S."/>
            <person name="Sims D."/>
            <person name="Brettin T."/>
            <person name="Detter J.C."/>
            <person name="Han C."/>
            <person name="Kuske C.R."/>
            <person name="Schmutz J."/>
            <person name="Larimer F."/>
            <person name="Land M."/>
            <person name="Hauser L."/>
            <person name="Kyrpides N."/>
            <person name="Mikhailova N."/>
            <person name="Biddle J.F."/>
            <person name="Zhang Z."/>
            <person name="Fitz-Gibbon S.T."/>
            <person name="Lowe T.M."/>
            <person name="Saltikov C."/>
            <person name="House C.H."/>
            <person name="Richardson P."/>
        </authorList>
    </citation>
    <scope>NUCLEOTIDE SEQUENCE [LARGE SCALE GENOMIC DNA]</scope>
    <source>
        <strain evidence="2">V24Sta</strain>
    </source>
</reference>
<dbReference type="OrthoDB" id="34215at2157"/>
<organism evidence="2 3">
    <name type="scientific">Pyrobaculum neutrophilum (strain DSM 2338 / JCM 9278 / NBRC 100436 / V24Sta)</name>
    <name type="common">Thermoproteus neutrophilus</name>
    <dbReference type="NCBI Taxonomy" id="444157"/>
    <lineage>
        <taxon>Archaea</taxon>
        <taxon>Thermoproteota</taxon>
        <taxon>Thermoprotei</taxon>
        <taxon>Thermoproteales</taxon>
        <taxon>Thermoproteaceae</taxon>
        <taxon>Pyrobaculum</taxon>
    </lineage>
</organism>
<feature type="domain" description="Peptidase M28" evidence="1">
    <location>
        <begin position="184"/>
        <end position="275"/>
    </location>
</feature>
<dbReference type="GeneID" id="6164334"/>
<dbReference type="Pfam" id="PF04389">
    <property type="entry name" value="Peptidase_M28"/>
    <property type="match status" value="1"/>
</dbReference>
<evidence type="ECO:0000259" key="1">
    <source>
        <dbReference type="Pfam" id="PF04389"/>
    </source>
</evidence>
<sequence length="435" mass="48059">MAEVYAKCTSYRDLVAGSPAEREFLQWLMAFLDSPSLWFHLSPVEVLHWEDLGTRLVVGGEEEVGLAMPYSRPTSVEGRLAPLDGDVEGNIAVADLPADLDDAKYIVLEAARRGASAVVFTGERPRRIVVTGEPGFKSDAAPPPIPAASFGDLKRHLGRRARLEVATRSRVTYSYSLIAFNSFENTPMISAHWDHWLVGATDNCAGVEAAVLAFVELAAGEFPIALGLFTAEEGVAPHVPSFYWAWGSFNYLRRWRPTLLVNVDVVGVGTPRIYAMPYLHEELKSLGPVEWPVAYFDSVHYERWGLPALTISSLRDAWDRYHSPADSHVDVENVLYVAELAKRAVKVKPRAPQVGLEEYGLANPEADPYAAWSAVYNYLVLFRDLRHSEIVYANVPRFLRGEAGSYSRIDLLGGPTLCVGDCAGAFETYRALLGL</sequence>
<gene>
    <name evidence="2" type="ordered locus">Tneu_0099</name>
</gene>
<dbReference type="eggNOG" id="arCOG02960">
    <property type="taxonomic scope" value="Archaea"/>
</dbReference>
<evidence type="ECO:0000313" key="3">
    <source>
        <dbReference type="Proteomes" id="UP000001694"/>
    </source>
</evidence>
<keyword evidence="3" id="KW-1185">Reference proteome</keyword>
<dbReference type="RefSeq" id="WP_012349478.1">
    <property type="nucleotide sequence ID" value="NC_010525.1"/>
</dbReference>
<dbReference type="Gene3D" id="3.40.630.10">
    <property type="entry name" value="Zn peptidases"/>
    <property type="match status" value="1"/>
</dbReference>
<dbReference type="AlphaFoldDB" id="B1YA83"/>
<dbReference type="EMBL" id="CP001014">
    <property type="protein sequence ID" value="ACB39057.1"/>
    <property type="molecule type" value="Genomic_DNA"/>
</dbReference>
<dbReference type="Proteomes" id="UP000001694">
    <property type="component" value="Chromosome"/>
</dbReference>